<reference evidence="2" key="1">
    <citation type="submission" date="2021-06" db="EMBL/GenBank/DDBJ databases">
        <title>Genome sequence of Cutibacterium modestum strain KB17-24694.</title>
        <authorList>
            <person name="Dekio I."/>
            <person name="Asahina A."/>
            <person name="Nishida M."/>
        </authorList>
    </citation>
    <scope>NUCLEOTIDE SEQUENCE</scope>
    <source>
        <strain evidence="2">KB17-24694</strain>
    </source>
</reference>
<keyword evidence="1" id="KW-0472">Membrane</keyword>
<dbReference type="Proteomes" id="UP000825072">
    <property type="component" value="Chromosome 1"/>
</dbReference>
<evidence type="ECO:0008006" key="4">
    <source>
        <dbReference type="Google" id="ProtNLM"/>
    </source>
</evidence>
<feature type="transmembrane region" description="Helical" evidence="1">
    <location>
        <begin position="39"/>
        <end position="59"/>
    </location>
</feature>
<gene>
    <name evidence="2" type="ORF">KB1_15520</name>
</gene>
<name>A0AAD1KQF7_9ACTN</name>
<dbReference type="EMBL" id="AP024747">
    <property type="protein sequence ID" value="BCY25562.1"/>
    <property type="molecule type" value="Genomic_DNA"/>
</dbReference>
<keyword evidence="1" id="KW-1133">Transmembrane helix</keyword>
<keyword evidence="1" id="KW-0812">Transmembrane</keyword>
<dbReference type="AlphaFoldDB" id="A0AAD1KQF7"/>
<evidence type="ECO:0000313" key="2">
    <source>
        <dbReference type="EMBL" id="BCY25562.1"/>
    </source>
</evidence>
<evidence type="ECO:0000313" key="3">
    <source>
        <dbReference type="Proteomes" id="UP000825072"/>
    </source>
</evidence>
<proteinExistence type="predicted"/>
<sequence length="152" mass="16466">MSAEPAPRPQQAKSAVARPTALRPVLLSQRVRQQRMGRLGFVILIVVMLAAGLAGLLVLNTTIQAQSMRIAQETRDLNVLQHQQAVLVAEVDHLHGPQNLQEQAEKLGMRPNPYGSYIDLRTGKVIGTQTKVDGKEVPGVIGKTAKPKVGQP</sequence>
<evidence type="ECO:0000256" key="1">
    <source>
        <dbReference type="SAM" id="Phobius"/>
    </source>
</evidence>
<organism evidence="2 3">
    <name type="scientific">Cutibacterium modestum</name>
    <dbReference type="NCBI Taxonomy" id="2559073"/>
    <lineage>
        <taxon>Bacteria</taxon>
        <taxon>Bacillati</taxon>
        <taxon>Actinomycetota</taxon>
        <taxon>Actinomycetes</taxon>
        <taxon>Propionibacteriales</taxon>
        <taxon>Propionibacteriaceae</taxon>
        <taxon>Cutibacterium</taxon>
    </lineage>
</organism>
<accession>A0AAD1KQF7</accession>
<protein>
    <recommendedName>
        <fullName evidence="4">Cell division protein FtsL</fullName>
    </recommendedName>
</protein>